<dbReference type="Proteomes" id="UP000251205">
    <property type="component" value="Unassembled WGS sequence"/>
</dbReference>
<dbReference type="Pfam" id="PF00753">
    <property type="entry name" value="Lactamase_B"/>
    <property type="match status" value="1"/>
</dbReference>
<dbReference type="GO" id="GO:0016787">
    <property type="term" value="F:hydrolase activity"/>
    <property type="evidence" value="ECO:0007669"/>
    <property type="project" value="UniProtKB-KW"/>
</dbReference>
<dbReference type="InterPro" id="IPR001279">
    <property type="entry name" value="Metallo-B-lactamas"/>
</dbReference>
<proteinExistence type="inferred from homology"/>
<keyword evidence="3 6" id="KW-0378">Hydrolase</keyword>
<dbReference type="PANTHER" id="PTHR42978">
    <property type="entry name" value="QUORUM-QUENCHING LACTONASE YTNP-RELATED-RELATED"/>
    <property type="match status" value="1"/>
</dbReference>
<dbReference type="GO" id="GO:0046872">
    <property type="term" value="F:metal ion binding"/>
    <property type="evidence" value="ECO:0007669"/>
    <property type="project" value="UniProtKB-KW"/>
</dbReference>
<organism evidence="6 7">
    <name type="scientific">Rhizobium tropici</name>
    <dbReference type="NCBI Taxonomy" id="398"/>
    <lineage>
        <taxon>Bacteria</taxon>
        <taxon>Pseudomonadati</taxon>
        <taxon>Pseudomonadota</taxon>
        <taxon>Alphaproteobacteria</taxon>
        <taxon>Hyphomicrobiales</taxon>
        <taxon>Rhizobiaceae</taxon>
        <taxon>Rhizobium/Agrobacterium group</taxon>
        <taxon>Rhizobium</taxon>
    </lineage>
</organism>
<dbReference type="Gene3D" id="3.60.15.10">
    <property type="entry name" value="Ribonuclease Z/Hydroxyacylglutathione hydrolase-like"/>
    <property type="match status" value="1"/>
</dbReference>
<sequence>MRYRDFLAGSFSRQRRAVDLGLSLALFALCSVLAVTLLNGYALAAASKVGTQAPGFYRMTLGNFEITALSDGTHAFPVHKVLTKTLSTGGQSVPLDQSSPGEADALLAESNLAVPVAGSINAFLINTGSKLILVDSGAGSLYGGCCGHLIENLRAAGYVPDQVDEIYLTHLHADHVGGVAPNGKIAFPNAIVRVSQTDADYWLKDANEAAAPELLKSMFEGAKASLKPYIDAGRFKPFTYGEELSPGIKPIASPGHTPGHSFFEVESNGAKLLLWGDIVHVGAVQFPDPAVTVAYDGDAEMAESERLAIFADAAQKGYWIGAAHISFPGLGHVKAKDGHFFWIPANYDAAPAGAN</sequence>
<protein>
    <submittedName>
        <fullName evidence="6">MBL fold metallo-hydrolase</fullName>
    </submittedName>
</protein>
<comment type="caution">
    <text evidence="6">The sequence shown here is derived from an EMBL/GenBank/DDBJ whole genome shotgun (WGS) entry which is preliminary data.</text>
</comment>
<evidence type="ECO:0000313" key="7">
    <source>
        <dbReference type="Proteomes" id="UP000251205"/>
    </source>
</evidence>
<feature type="domain" description="Metallo-beta-lactamase" evidence="5">
    <location>
        <begin position="119"/>
        <end position="324"/>
    </location>
</feature>
<dbReference type="SMART" id="SM00849">
    <property type="entry name" value="Lactamase_B"/>
    <property type="match status" value="1"/>
</dbReference>
<evidence type="ECO:0000256" key="4">
    <source>
        <dbReference type="ARBA" id="ARBA00022833"/>
    </source>
</evidence>
<evidence type="ECO:0000256" key="3">
    <source>
        <dbReference type="ARBA" id="ARBA00022801"/>
    </source>
</evidence>
<reference evidence="6 7" key="1">
    <citation type="submission" date="2018-06" db="EMBL/GenBank/DDBJ databases">
        <title>Whole Genome Sequence of an efficient microsymbiont, Rhizobium tropici.</title>
        <authorList>
            <person name="Srinivasan R."/>
            <person name="Singh H.V."/>
            <person name="Srivastava R."/>
            <person name="Kumari B."/>
            <person name="Radhakrishna A."/>
        </authorList>
    </citation>
    <scope>NUCLEOTIDE SEQUENCE [LARGE SCALE GENOMIC DNA]</scope>
    <source>
        <strain evidence="6 7">IGFRI Rhizo-19</strain>
    </source>
</reference>
<name>A0A329XZY9_RHITR</name>
<evidence type="ECO:0000313" key="6">
    <source>
        <dbReference type="EMBL" id="RAX37249.1"/>
    </source>
</evidence>
<evidence type="ECO:0000259" key="5">
    <source>
        <dbReference type="SMART" id="SM00849"/>
    </source>
</evidence>
<evidence type="ECO:0000256" key="1">
    <source>
        <dbReference type="ARBA" id="ARBA00007749"/>
    </source>
</evidence>
<gene>
    <name evidence="6" type="ORF">DQ393_30970</name>
</gene>
<dbReference type="RefSeq" id="WP_112345512.1">
    <property type="nucleotide sequence ID" value="NZ_QMKK01000061.1"/>
</dbReference>
<dbReference type="EMBL" id="QMKK01000061">
    <property type="protein sequence ID" value="RAX37249.1"/>
    <property type="molecule type" value="Genomic_DNA"/>
</dbReference>
<dbReference type="InterPro" id="IPR036866">
    <property type="entry name" value="RibonucZ/Hydroxyglut_hydro"/>
</dbReference>
<dbReference type="AlphaFoldDB" id="A0A329XZY9"/>
<accession>A0A329XZY9</accession>
<evidence type="ECO:0000256" key="2">
    <source>
        <dbReference type="ARBA" id="ARBA00022723"/>
    </source>
</evidence>
<dbReference type="SUPFAM" id="SSF56281">
    <property type="entry name" value="Metallo-hydrolase/oxidoreductase"/>
    <property type="match status" value="1"/>
</dbReference>
<dbReference type="OrthoDB" id="9773738at2"/>
<dbReference type="InterPro" id="IPR051013">
    <property type="entry name" value="MBL_superfamily_lactonases"/>
</dbReference>
<keyword evidence="2" id="KW-0479">Metal-binding</keyword>
<dbReference type="CDD" id="cd07720">
    <property type="entry name" value="OPHC2-like_MBL-fold"/>
    <property type="match status" value="1"/>
</dbReference>
<dbReference type="PANTHER" id="PTHR42978:SF6">
    <property type="entry name" value="QUORUM-QUENCHING LACTONASE YTNP-RELATED"/>
    <property type="match status" value="1"/>
</dbReference>
<comment type="similarity">
    <text evidence="1">Belongs to the metallo-beta-lactamase superfamily.</text>
</comment>
<keyword evidence="4" id="KW-0862">Zinc</keyword>